<accession>A0ACA9QXP5</accession>
<dbReference type="EMBL" id="CAJVPT010063518">
    <property type="protein sequence ID" value="CAG8768757.1"/>
    <property type="molecule type" value="Genomic_DNA"/>
</dbReference>
<keyword evidence="2" id="KW-1185">Reference proteome</keyword>
<protein>
    <submittedName>
        <fullName evidence="1">4366_t:CDS:1</fullName>
    </submittedName>
</protein>
<feature type="non-terminal residue" evidence="1">
    <location>
        <position position="1"/>
    </location>
</feature>
<proteinExistence type="predicted"/>
<feature type="non-terminal residue" evidence="1">
    <location>
        <position position="187"/>
    </location>
</feature>
<gene>
    <name evidence="1" type="ORF">ACOLOM_LOCUS13630</name>
</gene>
<reference evidence="1" key="1">
    <citation type="submission" date="2021-06" db="EMBL/GenBank/DDBJ databases">
        <authorList>
            <person name="Kallberg Y."/>
            <person name="Tangrot J."/>
            <person name="Rosling A."/>
        </authorList>
    </citation>
    <scope>NUCLEOTIDE SEQUENCE</scope>
    <source>
        <strain evidence="1">CL356</strain>
    </source>
</reference>
<organism evidence="1 2">
    <name type="scientific">Acaulospora colombiana</name>
    <dbReference type="NCBI Taxonomy" id="27376"/>
    <lineage>
        <taxon>Eukaryota</taxon>
        <taxon>Fungi</taxon>
        <taxon>Fungi incertae sedis</taxon>
        <taxon>Mucoromycota</taxon>
        <taxon>Glomeromycotina</taxon>
        <taxon>Glomeromycetes</taxon>
        <taxon>Diversisporales</taxon>
        <taxon>Acaulosporaceae</taxon>
        <taxon>Acaulospora</taxon>
    </lineage>
</organism>
<evidence type="ECO:0000313" key="1">
    <source>
        <dbReference type="EMBL" id="CAG8768757.1"/>
    </source>
</evidence>
<comment type="caution">
    <text evidence="1">The sequence shown here is derived from an EMBL/GenBank/DDBJ whole genome shotgun (WGS) entry which is preliminary data.</text>
</comment>
<evidence type="ECO:0000313" key="2">
    <source>
        <dbReference type="Proteomes" id="UP000789525"/>
    </source>
</evidence>
<dbReference type="Proteomes" id="UP000789525">
    <property type="component" value="Unassembled WGS sequence"/>
</dbReference>
<name>A0ACA9QXP5_9GLOM</name>
<sequence length="187" mass="20816">LNKPILLEGSPGVGKTSLIMALAGLTSHNLCRVNLSDQTDLMDLFGSDLPVEGAEAGEFAWRDAAFLRAMQQGDWVLLDEMNLAPQAVLEGLNSVLDHRGTIFLPELGRSFTCHPNFRLFAAQNPVQQGGGRKGLPKSFVNRFTKVYLEDLNADDLFIIASRLHPDWPELQLRQMITFNNQLHEETT</sequence>